<dbReference type="Proteomes" id="UP001500728">
    <property type="component" value="Unassembled WGS sequence"/>
</dbReference>
<dbReference type="EMBL" id="BAAAUW010000009">
    <property type="protein sequence ID" value="GAA3259344.1"/>
    <property type="molecule type" value="Genomic_DNA"/>
</dbReference>
<comment type="similarity">
    <text evidence="1">Belongs to the 'GDSL' lipolytic enzyme family.</text>
</comment>
<protein>
    <recommendedName>
        <fullName evidence="3">SGNH hydrolase-type esterase domain-containing protein</fullName>
    </recommendedName>
</protein>
<reference evidence="5" key="1">
    <citation type="journal article" date="2019" name="Int. J. Syst. Evol. Microbiol.">
        <title>The Global Catalogue of Microorganisms (GCM) 10K type strain sequencing project: providing services to taxonomists for standard genome sequencing and annotation.</title>
        <authorList>
            <consortium name="The Broad Institute Genomics Platform"/>
            <consortium name="The Broad Institute Genome Sequencing Center for Infectious Disease"/>
            <person name="Wu L."/>
            <person name="Ma J."/>
        </authorList>
    </citation>
    <scope>NUCLEOTIDE SEQUENCE [LARGE SCALE GENOMIC DNA]</scope>
    <source>
        <strain evidence="5">JCM 9381</strain>
    </source>
</reference>
<comment type="caution">
    <text evidence="4">The sequence shown here is derived from an EMBL/GenBank/DDBJ whole genome shotgun (WGS) entry which is preliminary data.</text>
</comment>
<dbReference type="RefSeq" id="WP_279952888.1">
    <property type="nucleotide sequence ID" value="NZ_BAAAUW010000009.1"/>
</dbReference>
<dbReference type="InterPro" id="IPR013830">
    <property type="entry name" value="SGNH_hydro"/>
</dbReference>
<evidence type="ECO:0000259" key="3">
    <source>
        <dbReference type="Pfam" id="PF13472"/>
    </source>
</evidence>
<dbReference type="PANTHER" id="PTHR43695:SF1">
    <property type="entry name" value="RHAMNOGALACTURONAN ACETYLESTERASE"/>
    <property type="match status" value="1"/>
</dbReference>
<keyword evidence="5" id="KW-1185">Reference proteome</keyword>
<name>A0ABP6QXD9_9ACTN</name>
<proteinExistence type="inferred from homology"/>
<dbReference type="InterPro" id="IPR036514">
    <property type="entry name" value="SGNH_hydro_sf"/>
</dbReference>
<dbReference type="Gene3D" id="3.40.50.1110">
    <property type="entry name" value="SGNH hydrolase"/>
    <property type="match status" value="1"/>
</dbReference>
<accession>A0ABP6QXD9</accession>
<dbReference type="Pfam" id="PF13472">
    <property type="entry name" value="Lipase_GDSL_2"/>
    <property type="match status" value="1"/>
</dbReference>
<dbReference type="PANTHER" id="PTHR43695">
    <property type="entry name" value="PUTATIVE (AFU_ORTHOLOGUE AFUA_2G17250)-RELATED"/>
    <property type="match status" value="1"/>
</dbReference>
<keyword evidence="2" id="KW-0378">Hydrolase</keyword>
<dbReference type="InterPro" id="IPR037459">
    <property type="entry name" value="RhgT-like"/>
</dbReference>
<feature type="domain" description="SGNH hydrolase-type esterase" evidence="3">
    <location>
        <begin position="7"/>
        <end position="187"/>
    </location>
</feature>
<gene>
    <name evidence="4" type="ORF">GCM10010469_24830</name>
</gene>
<sequence length="463" mass="49904">MNRTIFVLGDSVPAPRTDEEAPMAGWGQKIEGLLTGPVDVANYARSAMTTRKYFTERFPAMLNRMKRGDIVLIGFGGVDHMISNGMRYVPVPEYQELLRLFARYIHAEGGVPVLVTPCARYAFAPTGEVVNTRGEYPRAMLEVAAELGAPVIDLTGRTMELWAQIGPTRLRQYFAWVDAGEHPLHPDGQIDSSHLNHEGAAQVARVVVSGLCELGILDQADVDVTALMTPPVLPPVSTEFTIQSPEAALHYAQPVGEPPSLSKPAADGLAGPMVKFSGTAAPGTDYILVFEQGRYLGGAQVGPAGQWVWRRSVSWTAGEHVVQCVGLRGDGCTPVLERRFTVRTDVLPPVMSVPSDGTFSGPRVRFSGKAQPGTTKIVLMERGLLIGATGVDEKGEWGFKHGHPWRPGTHTVEAIALFGATESARTRTTFTVVGIPEDSPIRSFGASRHGCGDVCEHRPFTGG</sequence>
<dbReference type="SUPFAM" id="SSF52266">
    <property type="entry name" value="SGNH hydrolase"/>
    <property type="match status" value="1"/>
</dbReference>
<evidence type="ECO:0000256" key="1">
    <source>
        <dbReference type="ARBA" id="ARBA00008668"/>
    </source>
</evidence>
<evidence type="ECO:0000313" key="4">
    <source>
        <dbReference type="EMBL" id="GAA3259344.1"/>
    </source>
</evidence>
<evidence type="ECO:0000256" key="2">
    <source>
        <dbReference type="ARBA" id="ARBA00022801"/>
    </source>
</evidence>
<organism evidence="4 5">
    <name type="scientific">Streptomyces labedae</name>
    <dbReference type="NCBI Taxonomy" id="285569"/>
    <lineage>
        <taxon>Bacteria</taxon>
        <taxon>Bacillati</taxon>
        <taxon>Actinomycetota</taxon>
        <taxon>Actinomycetes</taxon>
        <taxon>Kitasatosporales</taxon>
        <taxon>Streptomycetaceae</taxon>
        <taxon>Streptomyces</taxon>
    </lineage>
</organism>
<evidence type="ECO:0000313" key="5">
    <source>
        <dbReference type="Proteomes" id="UP001500728"/>
    </source>
</evidence>